<accession>A0A9D4JEN4</accession>
<gene>
    <name evidence="2" type="ORF">DPMN_135427</name>
</gene>
<dbReference type="EMBL" id="JAIWYP010000006">
    <property type="protein sequence ID" value="KAH3807094.1"/>
    <property type="molecule type" value="Genomic_DNA"/>
</dbReference>
<evidence type="ECO:0000256" key="1">
    <source>
        <dbReference type="SAM" id="Coils"/>
    </source>
</evidence>
<feature type="coiled-coil region" evidence="1">
    <location>
        <begin position="79"/>
        <end position="106"/>
    </location>
</feature>
<reference evidence="2" key="2">
    <citation type="submission" date="2020-11" db="EMBL/GenBank/DDBJ databases">
        <authorList>
            <person name="McCartney M.A."/>
            <person name="Auch B."/>
            <person name="Kono T."/>
            <person name="Mallez S."/>
            <person name="Becker A."/>
            <person name="Gohl D.M."/>
            <person name="Silverstein K.A.T."/>
            <person name="Koren S."/>
            <person name="Bechman K.B."/>
            <person name="Herman A."/>
            <person name="Abrahante J.E."/>
            <person name="Garbe J."/>
        </authorList>
    </citation>
    <scope>NUCLEOTIDE SEQUENCE</scope>
    <source>
        <strain evidence="2">Duluth1</strain>
        <tissue evidence="2">Whole animal</tissue>
    </source>
</reference>
<evidence type="ECO:0000313" key="3">
    <source>
        <dbReference type="Proteomes" id="UP000828390"/>
    </source>
</evidence>
<protein>
    <submittedName>
        <fullName evidence="2">Uncharacterized protein</fullName>
    </submittedName>
</protein>
<keyword evidence="1" id="KW-0175">Coiled coil</keyword>
<sequence>MDTSCVMSMAVPGSAATTMRTSVMPSSYALQRSESAITASCEEHNDSTRNVSKGVKRKEAFTKKADKRLSSNTLTTLTTANMEKDIEKLNLEIHKLTVEIEKIQMEKTLLHLKIKNEEQYSLCLQAKTLYYNGKVLNSM</sequence>
<dbReference type="Proteomes" id="UP000828390">
    <property type="component" value="Unassembled WGS sequence"/>
</dbReference>
<name>A0A9D4JEN4_DREPO</name>
<keyword evidence="3" id="KW-1185">Reference proteome</keyword>
<comment type="caution">
    <text evidence="2">The sequence shown here is derived from an EMBL/GenBank/DDBJ whole genome shotgun (WGS) entry which is preliminary data.</text>
</comment>
<dbReference type="AlphaFoldDB" id="A0A9D4JEN4"/>
<evidence type="ECO:0000313" key="2">
    <source>
        <dbReference type="EMBL" id="KAH3807094.1"/>
    </source>
</evidence>
<organism evidence="2 3">
    <name type="scientific">Dreissena polymorpha</name>
    <name type="common">Zebra mussel</name>
    <name type="synonym">Mytilus polymorpha</name>
    <dbReference type="NCBI Taxonomy" id="45954"/>
    <lineage>
        <taxon>Eukaryota</taxon>
        <taxon>Metazoa</taxon>
        <taxon>Spiralia</taxon>
        <taxon>Lophotrochozoa</taxon>
        <taxon>Mollusca</taxon>
        <taxon>Bivalvia</taxon>
        <taxon>Autobranchia</taxon>
        <taxon>Heteroconchia</taxon>
        <taxon>Euheterodonta</taxon>
        <taxon>Imparidentia</taxon>
        <taxon>Neoheterodontei</taxon>
        <taxon>Myida</taxon>
        <taxon>Dreissenoidea</taxon>
        <taxon>Dreissenidae</taxon>
        <taxon>Dreissena</taxon>
    </lineage>
</organism>
<proteinExistence type="predicted"/>
<reference evidence="2" key="1">
    <citation type="journal article" date="2019" name="bioRxiv">
        <title>The Genome of the Zebra Mussel, Dreissena polymorpha: A Resource for Invasive Species Research.</title>
        <authorList>
            <person name="McCartney M.A."/>
            <person name="Auch B."/>
            <person name="Kono T."/>
            <person name="Mallez S."/>
            <person name="Zhang Y."/>
            <person name="Obille A."/>
            <person name="Becker A."/>
            <person name="Abrahante J.E."/>
            <person name="Garbe J."/>
            <person name="Badalamenti J.P."/>
            <person name="Herman A."/>
            <person name="Mangelson H."/>
            <person name="Liachko I."/>
            <person name="Sullivan S."/>
            <person name="Sone E.D."/>
            <person name="Koren S."/>
            <person name="Silverstein K.A.T."/>
            <person name="Beckman K.B."/>
            <person name="Gohl D.M."/>
        </authorList>
    </citation>
    <scope>NUCLEOTIDE SEQUENCE</scope>
    <source>
        <strain evidence="2">Duluth1</strain>
        <tissue evidence="2">Whole animal</tissue>
    </source>
</reference>